<proteinExistence type="predicted"/>
<keyword evidence="2" id="KW-1185">Reference proteome</keyword>
<accession>A0A5B7HWE4</accession>
<evidence type="ECO:0000313" key="2">
    <source>
        <dbReference type="Proteomes" id="UP000324222"/>
    </source>
</evidence>
<reference evidence="1 2" key="1">
    <citation type="submission" date="2019-05" db="EMBL/GenBank/DDBJ databases">
        <title>Another draft genome of Portunus trituberculatus and its Hox gene families provides insights of decapod evolution.</title>
        <authorList>
            <person name="Jeong J.-H."/>
            <person name="Song I."/>
            <person name="Kim S."/>
            <person name="Choi T."/>
            <person name="Kim D."/>
            <person name="Ryu S."/>
            <person name="Kim W."/>
        </authorList>
    </citation>
    <scope>NUCLEOTIDE SEQUENCE [LARGE SCALE GENOMIC DNA]</scope>
    <source>
        <tissue evidence="1">Muscle</tissue>
    </source>
</reference>
<organism evidence="1 2">
    <name type="scientific">Portunus trituberculatus</name>
    <name type="common">Swimming crab</name>
    <name type="synonym">Neptunus trituberculatus</name>
    <dbReference type="NCBI Taxonomy" id="210409"/>
    <lineage>
        <taxon>Eukaryota</taxon>
        <taxon>Metazoa</taxon>
        <taxon>Ecdysozoa</taxon>
        <taxon>Arthropoda</taxon>
        <taxon>Crustacea</taxon>
        <taxon>Multicrustacea</taxon>
        <taxon>Malacostraca</taxon>
        <taxon>Eumalacostraca</taxon>
        <taxon>Eucarida</taxon>
        <taxon>Decapoda</taxon>
        <taxon>Pleocyemata</taxon>
        <taxon>Brachyura</taxon>
        <taxon>Eubrachyura</taxon>
        <taxon>Portunoidea</taxon>
        <taxon>Portunidae</taxon>
        <taxon>Portuninae</taxon>
        <taxon>Portunus</taxon>
    </lineage>
</organism>
<dbReference type="AlphaFoldDB" id="A0A5B7HWE4"/>
<name>A0A5B7HWE4_PORTR</name>
<comment type="caution">
    <text evidence="1">The sequence shown here is derived from an EMBL/GenBank/DDBJ whole genome shotgun (WGS) entry which is preliminary data.</text>
</comment>
<protein>
    <submittedName>
        <fullName evidence="1">Uncharacterized protein</fullName>
    </submittedName>
</protein>
<evidence type="ECO:0000313" key="1">
    <source>
        <dbReference type="EMBL" id="MPC74069.1"/>
    </source>
</evidence>
<gene>
    <name evidence="1" type="ORF">E2C01_068414</name>
</gene>
<dbReference type="Proteomes" id="UP000324222">
    <property type="component" value="Unassembled WGS sequence"/>
</dbReference>
<sequence>MAPRLVFCEEFLDYISNFPSTRPLGHHSEARRRRLRNLVIFSGGDQATAPCWPGAARYSKRRV</sequence>
<dbReference type="EMBL" id="VSRR010038171">
    <property type="protein sequence ID" value="MPC74069.1"/>
    <property type="molecule type" value="Genomic_DNA"/>
</dbReference>